<comment type="caution">
    <text evidence="2">The sequence shown here is derived from an EMBL/GenBank/DDBJ whole genome shotgun (WGS) entry which is preliminary data.</text>
</comment>
<feature type="transmembrane region" description="Helical" evidence="1">
    <location>
        <begin position="215"/>
        <end position="243"/>
    </location>
</feature>
<gene>
    <name evidence="2" type="ORF">R4315_22205</name>
</gene>
<reference evidence="2" key="1">
    <citation type="submission" date="2023-10" db="EMBL/GenBank/DDBJ databases">
        <title>Development of a sustainable strategy for remediation of hydrocarbon-contaminated territories based on the waste exchange concept.</title>
        <authorList>
            <person name="Krivoruchko A."/>
        </authorList>
    </citation>
    <scope>NUCLEOTIDE SEQUENCE</scope>
    <source>
        <strain evidence="2">IEGM 68</strain>
    </source>
</reference>
<organism evidence="2 3">
    <name type="scientific">Rhodococcus oxybenzonivorans</name>
    <dbReference type="NCBI Taxonomy" id="1990687"/>
    <lineage>
        <taxon>Bacteria</taxon>
        <taxon>Bacillati</taxon>
        <taxon>Actinomycetota</taxon>
        <taxon>Actinomycetes</taxon>
        <taxon>Mycobacteriales</taxon>
        <taxon>Nocardiaceae</taxon>
        <taxon>Rhodococcus</taxon>
    </lineage>
</organism>
<feature type="transmembrane region" description="Helical" evidence="1">
    <location>
        <begin position="308"/>
        <end position="333"/>
    </location>
</feature>
<feature type="transmembrane region" description="Helical" evidence="1">
    <location>
        <begin position="183"/>
        <end position="203"/>
    </location>
</feature>
<feature type="transmembrane region" description="Helical" evidence="1">
    <location>
        <begin position="144"/>
        <end position="163"/>
    </location>
</feature>
<proteinExistence type="predicted"/>
<feature type="transmembrane region" description="Helical" evidence="1">
    <location>
        <begin position="32"/>
        <end position="62"/>
    </location>
</feature>
<evidence type="ECO:0000256" key="1">
    <source>
        <dbReference type="SAM" id="Phobius"/>
    </source>
</evidence>
<evidence type="ECO:0000313" key="3">
    <source>
        <dbReference type="Proteomes" id="UP001185863"/>
    </source>
</evidence>
<accession>A0AAE5A7T1</accession>
<keyword evidence="1" id="KW-1133">Transmembrane helix</keyword>
<evidence type="ECO:0000313" key="2">
    <source>
        <dbReference type="EMBL" id="MDV7267245.1"/>
    </source>
</evidence>
<sequence length="609" mass="67079">MGLKTGNFPPVDPATFMDMPYRDRLKVMSTHWVEYGFGGAVIVPLLYVARLFFPFIIGGIAIATLTSGMNPFHVNDWWNEPIFYQKAILWTLLLESIGFGGSWGPLSGHFTPKTGGCRYWARPKTIRLPPWPGKVPFTSGDSRTVGDAALYVVYIVSIVVALVSPGHTSSTLDRAIGSDNHGLVLPVLAIVVGALLILVGLRDKVIFLASRGEQYLPALIFFAFFPFVDMIVAAKLLIVAVWVGAGVSKWSRHFAMVIPPMISNTPWITSKAVKRAHYRSFPDDLRPSHIGTGVAHIGGTLVECVTPFVLLFSTNVLVTAIAVGLMLLFHLVITSTFPLATPLEWNVLFMFLTVFLFLGYPARDGYGVGDMHPGLLIATLVGVLFFPVLGNLRPDLVSFLPSMRQYAGNWATGMWAMAPGVEDKLEERIIKSSPMTFHQLSAIYGPEVSEVVLEQILGWRSLHSHGRGLNSVMMKQLGDDIDHYILREAEYSFNAIAAFNFGDGHLHDPVFIEALQRRAQLDPGELIVVWIESEPIFNGRQQYKVVDAALGVVERGSYAVKDAVAEQPWLPNGAIETVVDWRMPGYERVSHPKLAKPELTVSAPDAVDA</sequence>
<name>A0AAE5A7T1_9NOCA</name>
<feature type="transmembrane region" description="Helical" evidence="1">
    <location>
        <begin position="82"/>
        <end position="103"/>
    </location>
</feature>
<keyword evidence="1" id="KW-0472">Membrane</keyword>
<protein>
    <submittedName>
        <fullName evidence="2">DUF3556 domain-containing protein</fullName>
    </submittedName>
</protein>
<dbReference type="EMBL" id="JAWLUP010000077">
    <property type="protein sequence ID" value="MDV7267245.1"/>
    <property type="molecule type" value="Genomic_DNA"/>
</dbReference>
<dbReference type="AlphaFoldDB" id="A0AAE5A7T1"/>
<dbReference type="InterPro" id="IPR021941">
    <property type="entry name" value="DUF3556_TM"/>
</dbReference>
<dbReference type="Proteomes" id="UP001185863">
    <property type="component" value="Unassembled WGS sequence"/>
</dbReference>
<keyword evidence="1" id="KW-0812">Transmembrane</keyword>
<feature type="transmembrane region" description="Helical" evidence="1">
    <location>
        <begin position="345"/>
        <end position="362"/>
    </location>
</feature>
<dbReference type="RefSeq" id="WP_317744791.1">
    <property type="nucleotide sequence ID" value="NZ_JAWLUP010000077.1"/>
</dbReference>
<dbReference type="Pfam" id="PF12077">
    <property type="entry name" value="DUF3556"/>
    <property type="match status" value="1"/>
</dbReference>
<feature type="transmembrane region" description="Helical" evidence="1">
    <location>
        <begin position="374"/>
        <end position="392"/>
    </location>
</feature>